<feature type="region of interest" description="Disordered" evidence="3">
    <location>
        <begin position="1"/>
        <end position="46"/>
    </location>
</feature>
<comment type="caution">
    <text evidence="5">The sequence shown here is derived from an EMBL/GenBank/DDBJ whole genome shotgun (WGS) entry which is preliminary data.</text>
</comment>
<gene>
    <name evidence="5" type="ORF">AAF712_002142</name>
</gene>
<reference evidence="5 6" key="1">
    <citation type="submission" date="2024-05" db="EMBL/GenBank/DDBJ databases">
        <title>A draft genome resource for the thread blight pathogen Marasmius tenuissimus strain MS-2.</title>
        <authorList>
            <person name="Yulfo-Soto G.E."/>
            <person name="Baruah I.K."/>
            <person name="Amoako-Attah I."/>
            <person name="Bukari Y."/>
            <person name="Meinhardt L.W."/>
            <person name="Bailey B.A."/>
            <person name="Cohen S.P."/>
        </authorList>
    </citation>
    <scope>NUCLEOTIDE SEQUENCE [LARGE SCALE GENOMIC DNA]</scope>
    <source>
        <strain evidence="5 6">MS-2</strain>
    </source>
</reference>
<evidence type="ECO:0000256" key="1">
    <source>
        <dbReference type="ARBA" id="ARBA00022723"/>
    </source>
</evidence>
<dbReference type="Gene3D" id="2.60.40.150">
    <property type="entry name" value="C2 domain"/>
    <property type="match status" value="1"/>
</dbReference>
<keyword evidence="2" id="KW-0106">Calcium</keyword>
<dbReference type="EMBL" id="JBBXMP010000005">
    <property type="protein sequence ID" value="KAL0070921.1"/>
    <property type="molecule type" value="Genomic_DNA"/>
</dbReference>
<accession>A0ABR3AC39</accession>
<dbReference type="SMART" id="SM00239">
    <property type="entry name" value="C2"/>
    <property type="match status" value="1"/>
</dbReference>
<dbReference type="PANTHER" id="PTHR46502:SF2">
    <property type="entry name" value="16 KDA PHLOEM PROTEIN 2"/>
    <property type="match status" value="1"/>
</dbReference>
<dbReference type="Pfam" id="PF00168">
    <property type="entry name" value="C2"/>
    <property type="match status" value="1"/>
</dbReference>
<dbReference type="InterPro" id="IPR035892">
    <property type="entry name" value="C2_domain_sf"/>
</dbReference>
<dbReference type="InterPro" id="IPR000008">
    <property type="entry name" value="C2_dom"/>
</dbReference>
<sequence>MALPTVQSRLKKLRPKSSSTPSPSRSPSPGPTRSSTMPTTPTPGREIGTLIVVVLKANHLPNKRHIGKQDPYCVVSINGKKQRTKAIKKGGQHPEWDEELRFKIFEEPEEPGADGTPPLPPPKDNKLSRIQGGTAMKVACFADDIREPDFIGDADVDLTEVLTKGETDGAQISPEFR</sequence>
<name>A0ABR3AC39_9AGAR</name>
<dbReference type="PANTHER" id="PTHR46502">
    <property type="entry name" value="C2 DOMAIN-CONTAINING"/>
    <property type="match status" value="1"/>
</dbReference>
<organism evidence="5 6">
    <name type="scientific">Marasmius tenuissimus</name>
    <dbReference type="NCBI Taxonomy" id="585030"/>
    <lineage>
        <taxon>Eukaryota</taxon>
        <taxon>Fungi</taxon>
        <taxon>Dikarya</taxon>
        <taxon>Basidiomycota</taxon>
        <taxon>Agaricomycotina</taxon>
        <taxon>Agaricomycetes</taxon>
        <taxon>Agaricomycetidae</taxon>
        <taxon>Agaricales</taxon>
        <taxon>Marasmiineae</taxon>
        <taxon>Marasmiaceae</taxon>
        <taxon>Marasmius</taxon>
    </lineage>
</organism>
<dbReference type="Proteomes" id="UP001437256">
    <property type="component" value="Unassembled WGS sequence"/>
</dbReference>
<keyword evidence="1" id="KW-0479">Metal-binding</keyword>
<dbReference type="PROSITE" id="PS50004">
    <property type="entry name" value="C2"/>
    <property type="match status" value="1"/>
</dbReference>
<proteinExistence type="predicted"/>
<keyword evidence="6" id="KW-1185">Reference proteome</keyword>
<evidence type="ECO:0000259" key="4">
    <source>
        <dbReference type="PROSITE" id="PS50004"/>
    </source>
</evidence>
<evidence type="ECO:0000313" key="6">
    <source>
        <dbReference type="Proteomes" id="UP001437256"/>
    </source>
</evidence>
<feature type="region of interest" description="Disordered" evidence="3">
    <location>
        <begin position="106"/>
        <end position="125"/>
    </location>
</feature>
<protein>
    <recommendedName>
        <fullName evidence="4">C2 domain-containing protein</fullName>
    </recommendedName>
</protein>
<evidence type="ECO:0000313" key="5">
    <source>
        <dbReference type="EMBL" id="KAL0070921.1"/>
    </source>
</evidence>
<feature type="compositionally biased region" description="Low complexity" evidence="3">
    <location>
        <begin position="31"/>
        <end position="45"/>
    </location>
</feature>
<evidence type="ECO:0000256" key="3">
    <source>
        <dbReference type="SAM" id="MobiDB-lite"/>
    </source>
</evidence>
<dbReference type="SUPFAM" id="SSF49562">
    <property type="entry name" value="C2 domain (Calcium/lipid-binding domain, CaLB)"/>
    <property type="match status" value="1"/>
</dbReference>
<evidence type="ECO:0000256" key="2">
    <source>
        <dbReference type="ARBA" id="ARBA00022837"/>
    </source>
</evidence>
<feature type="domain" description="C2" evidence="4">
    <location>
        <begin position="31"/>
        <end position="171"/>
    </location>
</feature>